<protein>
    <recommendedName>
        <fullName evidence="5">VWFA domain-containing protein</fullName>
    </recommendedName>
</protein>
<feature type="signal peptide" evidence="2">
    <location>
        <begin position="1"/>
        <end position="22"/>
    </location>
</feature>
<dbReference type="InterPro" id="IPR008160">
    <property type="entry name" value="Collagen"/>
</dbReference>
<dbReference type="PANTHER" id="PTHR24637:SF421">
    <property type="entry name" value="CUTICLE COLLAGEN DPY-2"/>
    <property type="match status" value="1"/>
</dbReference>
<feature type="compositionally biased region" description="Pro residues" evidence="1">
    <location>
        <begin position="738"/>
        <end position="756"/>
    </location>
</feature>
<dbReference type="OrthoDB" id="10416689at2759"/>
<accession>E4WT19</accession>
<sequence length="1006" mass="110412">MRAFSWSLLALAGLTVARQSWGSTSSYRNAAAYSNSYSRAVSIHDAGSFVREVAMTDAEIFCTCAGAPPAPVVEAPVFYLYVIAPSTDNTDRVSDWTIQFMQDFAKNNQRAQYDIRVLLVHKNGNGDKDTRYPCSASYNYQVTEVPMNIGSFAWEADVQEKISKFGGNDCHVIAQKVMIDDFNSRPESSKFALVYTTMEKLTDNFEQYYLVSNARKGMKFLASQGQRDAFYAAINNFQLVDSAFVVAGNAPLTRLESRLDEDSQLFHGFLAKWTPAPQLLASYPCPYRNIVNNQVWNPDRFLNADQRQFCPLIDNPSSQNSEYRSATTPKIVAGFLNTIEGISRQKQANPQPVPYSASWDFGSNGKVQTLEDGLSCQYDLIVAIDLDCVNEQETPVMQSFATELINSIFAHKSYVERGYIRVGIIGFHNSLHIGMPLFEMSFVKNQQNEVGYNNALKAIRTLISIARNKANQESASFTQMFSLIPTLFDARNHKSRQLIIITNASPGIRYPGWSKYALEDLSRMRQRLYGNIQITAVAVNAQQCRGDYGTWTEDCFFADALMRIDPSFNAQRTLMGASRQAWSTFYEGMVNQMHEEIRVIEAEMKCEPAPANPIPCACAARAELCADIDKSEPGSDGPRGPEGPKGPPGPAGLIGRPGPPGSPAGPGMPGRPGLPGPRGPPGPRGKPAEAGSPGAPGIPGPAGNPGRPGQPGADGPRGSPGNPGVSGKPGPVGSPGIPGNPGPQGPQGPCGPPGDVGPPGAAGADMIEQEFEFMEAQIAADIEKRADTFFSDSDNVEKVKAIARTTVIENKWCSCNSDNCACGPKEADCPDCTNRHVIVYVDNSESMTDDERKIETTNNIIGMWTQSSLEEFRSKPGTSYNSPEVLLTKFSGRLQVNARVSVTQNGQAEYRSHGMSPKWEWGLIDRAPLPISQVRDYTIKELNKDPIPNDLQWKWNGKEYNEISRRAETGVGTSYFLQRSLRSFQLPRRRRNAVEQGSQVNNCRHH</sequence>
<evidence type="ECO:0000313" key="4">
    <source>
        <dbReference type="Proteomes" id="UP000001307"/>
    </source>
</evidence>
<keyword evidence="2" id="KW-0732">Signal</keyword>
<dbReference type="PANTHER" id="PTHR24637">
    <property type="entry name" value="COLLAGEN"/>
    <property type="match status" value="1"/>
</dbReference>
<organism evidence="3">
    <name type="scientific">Oikopleura dioica</name>
    <name type="common">Tunicate</name>
    <dbReference type="NCBI Taxonomy" id="34765"/>
    <lineage>
        <taxon>Eukaryota</taxon>
        <taxon>Metazoa</taxon>
        <taxon>Chordata</taxon>
        <taxon>Tunicata</taxon>
        <taxon>Appendicularia</taxon>
        <taxon>Copelata</taxon>
        <taxon>Oikopleuridae</taxon>
        <taxon>Oikopleura</taxon>
    </lineage>
</organism>
<proteinExistence type="predicted"/>
<dbReference type="Proteomes" id="UP000001307">
    <property type="component" value="Unassembled WGS sequence"/>
</dbReference>
<evidence type="ECO:0000256" key="2">
    <source>
        <dbReference type="SAM" id="SignalP"/>
    </source>
</evidence>
<keyword evidence="4" id="KW-1185">Reference proteome</keyword>
<evidence type="ECO:0008006" key="5">
    <source>
        <dbReference type="Google" id="ProtNLM"/>
    </source>
</evidence>
<reference evidence="3" key="1">
    <citation type="journal article" date="2010" name="Science">
        <title>Plasticity of animal genome architecture unmasked by rapid evolution of a pelagic tunicate.</title>
        <authorList>
            <person name="Denoeud F."/>
            <person name="Henriet S."/>
            <person name="Mungpakdee S."/>
            <person name="Aury J.M."/>
            <person name="Da Silva C."/>
            <person name="Brinkmann H."/>
            <person name="Mikhaleva J."/>
            <person name="Olsen L.C."/>
            <person name="Jubin C."/>
            <person name="Canestro C."/>
            <person name="Bouquet J.M."/>
            <person name="Danks G."/>
            <person name="Poulain J."/>
            <person name="Campsteijn C."/>
            <person name="Adamski M."/>
            <person name="Cross I."/>
            <person name="Yadetie F."/>
            <person name="Muffato M."/>
            <person name="Louis A."/>
            <person name="Butcher S."/>
            <person name="Tsagkogeorga G."/>
            <person name="Konrad A."/>
            <person name="Singh S."/>
            <person name="Jensen M.F."/>
            <person name="Cong E.H."/>
            <person name="Eikeseth-Otteraa H."/>
            <person name="Noel B."/>
            <person name="Anthouard V."/>
            <person name="Porcel B.M."/>
            <person name="Kachouri-Lafond R."/>
            <person name="Nishino A."/>
            <person name="Ugolini M."/>
            <person name="Chourrout P."/>
            <person name="Nishida H."/>
            <person name="Aasland R."/>
            <person name="Huzurbazar S."/>
            <person name="Westhof E."/>
            <person name="Delsuc F."/>
            <person name="Lehrach H."/>
            <person name="Reinhardt R."/>
            <person name="Weissenbach J."/>
            <person name="Roy S.W."/>
            <person name="Artiguenave F."/>
            <person name="Postlethwait J.H."/>
            <person name="Manak J.R."/>
            <person name="Thompson E.M."/>
            <person name="Jaillon O."/>
            <person name="Du Pasquier L."/>
            <person name="Boudinot P."/>
            <person name="Liberles D.A."/>
            <person name="Volff J.N."/>
            <person name="Philippe H."/>
            <person name="Lenhard B."/>
            <person name="Roest Crollius H."/>
            <person name="Wincker P."/>
            <person name="Chourrout D."/>
        </authorList>
    </citation>
    <scope>NUCLEOTIDE SEQUENCE [LARGE SCALE GENOMIC DNA]</scope>
</reference>
<feature type="region of interest" description="Disordered" evidence="1">
    <location>
        <begin position="629"/>
        <end position="763"/>
    </location>
</feature>
<dbReference type="EMBL" id="FN653016">
    <property type="protein sequence ID" value="CBY06810.1"/>
    <property type="molecule type" value="Genomic_DNA"/>
</dbReference>
<evidence type="ECO:0000256" key="1">
    <source>
        <dbReference type="SAM" id="MobiDB-lite"/>
    </source>
</evidence>
<gene>
    <name evidence="3" type="ORF">GSOID_T00005877001</name>
</gene>
<dbReference type="InParanoid" id="E4WT19"/>
<dbReference type="AlphaFoldDB" id="E4WT19"/>
<evidence type="ECO:0000313" key="3">
    <source>
        <dbReference type="EMBL" id="CBY06810.1"/>
    </source>
</evidence>
<name>E4WT19_OIKDI</name>
<dbReference type="Gene3D" id="1.20.5.320">
    <property type="entry name" value="6-Phosphogluconate Dehydrogenase, domain 3"/>
    <property type="match status" value="1"/>
</dbReference>
<dbReference type="Pfam" id="PF01391">
    <property type="entry name" value="Collagen"/>
    <property type="match status" value="2"/>
</dbReference>
<feature type="compositionally biased region" description="Low complexity" evidence="1">
    <location>
        <begin position="704"/>
        <end position="737"/>
    </location>
</feature>
<feature type="compositionally biased region" description="Pro residues" evidence="1">
    <location>
        <begin position="672"/>
        <end position="684"/>
    </location>
</feature>
<feature type="chain" id="PRO_5003191949" description="VWFA domain-containing protein" evidence="2">
    <location>
        <begin position="23"/>
        <end position="1006"/>
    </location>
</feature>